<keyword evidence="4" id="KW-1185">Reference proteome</keyword>
<feature type="transmembrane region" description="Helical" evidence="1">
    <location>
        <begin position="498"/>
        <end position="521"/>
    </location>
</feature>
<feature type="transmembrane region" description="Helical" evidence="1">
    <location>
        <begin position="468"/>
        <end position="486"/>
    </location>
</feature>
<keyword evidence="1" id="KW-0812">Transmembrane</keyword>
<reference evidence="3" key="1">
    <citation type="submission" date="2019-08" db="EMBL/GenBank/DDBJ databases">
        <title>The improved chromosome-level genome for the pearl oyster Pinctada fucata martensii using PacBio sequencing and Hi-C.</title>
        <authorList>
            <person name="Zheng Z."/>
        </authorList>
    </citation>
    <scope>NUCLEOTIDE SEQUENCE</scope>
    <source>
        <strain evidence="3">ZZ-2019</strain>
        <tissue evidence="3">Adductor muscle</tissue>
    </source>
</reference>
<keyword evidence="1" id="KW-1133">Transmembrane helix</keyword>
<dbReference type="GO" id="GO:0016747">
    <property type="term" value="F:acyltransferase activity, transferring groups other than amino-acyl groups"/>
    <property type="evidence" value="ECO:0007669"/>
    <property type="project" value="InterPro"/>
</dbReference>
<feature type="transmembrane region" description="Helical" evidence="1">
    <location>
        <begin position="631"/>
        <end position="650"/>
    </location>
</feature>
<evidence type="ECO:0000259" key="2">
    <source>
        <dbReference type="SMART" id="SM00703"/>
    </source>
</evidence>
<name>A0AA88XTQ7_PINIB</name>
<feature type="transmembrane region" description="Helical" evidence="1">
    <location>
        <begin position="590"/>
        <end position="611"/>
    </location>
</feature>
<feature type="transmembrane region" description="Helical" evidence="1">
    <location>
        <begin position="697"/>
        <end position="718"/>
    </location>
</feature>
<comment type="caution">
    <text evidence="3">The sequence shown here is derived from an EMBL/GenBank/DDBJ whole genome shotgun (WGS) entry which is preliminary data.</text>
</comment>
<organism evidence="3 4">
    <name type="scientific">Pinctada imbricata</name>
    <name type="common">Atlantic pearl-oyster</name>
    <name type="synonym">Pinctada martensii</name>
    <dbReference type="NCBI Taxonomy" id="66713"/>
    <lineage>
        <taxon>Eukaryota</taxon>
        <taxon>Metazoa</taxon>
        <taxon>Spiralia</taxon>
        <taxon>Lophotrochozoa</taxon>
        <taxon>Mollusca</taxon>
        <taxon>Bivalvia</taxon>
        <taxon>Autobranchia</taxon>
        <taxon>Pteriomorphia</taxon>
        <taxon>Pterioida</taxon>
        <taxon>Pterioidea</taxon>
        <taxon>Pteriidae</taxon>
        <taxon>Pinctada</taxon>
    </lineage>
</organism>
<dbReference type="AlphaFoldDB" id="A0AA88XTQ7"/>
<feature type="transmembrane region" description="Helical" evidence="1">
    <location>
        <begin position="377"/>
        <end position="397"/>
    </location>
</feature>
<dbReference type="PANTHER" id="PTHR11161">
    <property type="entry name" value="O-ACYLTRANSFERASE"/>
    <property type="match status" value="1"/>
</dbReference>
<evidence type="ECO:0000256" key="1">
    <source>
        <dbReference type="SAM" id="Phobius"/>
    </source>
</evidence>
<sequence>MLQRHKTGFHSFVSTQQNCRLRGSRTVSERTPSEAPLLCEYTAELPFKGVQNSIRKNPIGKLWINYDVAFFARTSGLVLDALGKMPPGVKQGKTKWWGEFDQCLDIQAKPGNSQKTIFKGQYCTAKAFIAGLGILGEDAAFHLGMCIPSTCKDEEMKNFLKIGKFHLYKSVLDKFDKFVEVLSQKQLQLNEYVCSKEHPSLDTKAIVMIVICGIFVTLMTFATLYDVGKVTCCKPKKKPDSVEEGKGSIEFTNIVQAEDKQISVIDAKATDGTNLPDDSKEHTAKVEPTKIEFSNQTSSDTLEKIVLAFSVYTNGKKLLNTKQSKGSLTSINGIRFLSMAWVILGHTLVLNLGIVDNLADVAPKWIQRVSFQAIENALLSVDTFFALSGLLLSYLLMKEMEKNKGPKKINWFMYYFHRLWRLTPLYMLLLGIYFCLTPYFSNGPNYNQGERPGCAKYWWTNLLYINNLVYDDTAVLSCMAWSWYMANDMQFYILSPLLIVPFFFHVGFGIVVNCIFLGMTWGATAGQAARYQWPPSLFGGGQNMQNAAMMFDDYYIKPWCRMGPYIVGVVAGYIMYKIKCQCKINKYLNLLLWAVFTTLACLVLYGLYDALNGNPLEQPVSTLYLTTHRTVWGACVCWVIFACCTGNGGYINTLLSWSAFVPLSRLTFAAYLVHPIIMEVYSGSLRYPMELTDLTFIFLFFGYLVSSLAAAFILSLAFESPMMGLEKVIFGKKKRK</sequence>
<dbReference type="Pfam" id="PF20146">
    <property type="entry name" value="NRF"/>
    <property type="match status" value="1"/>
</dbReference>
<feature type="domain" description="Nose resistant-to-fluoxetine protein N-terminal" evidence="2">
    <location>
        <begin position="36"/>
        <end position="178"/>
    </location>
</feature>
<accession>A0AA88XTQ7</accession>
<proteinExistence type="predicted"/>
<dbReference type="SMART" id="SM00703">
    <property type="entry name" value="NRF"/>
    <property type="match status" value="1"/>
</dbReference>
<evidence type="ECO:0000313" key="4">
    <source>
        <dbReference type="Proteomes" id="UP001186944"/>
    </source>
</evidence>
<dbReference type="InterPro" id="IPR052728">
    <property type="entry name" value="O2_lipid_transport_reg"/>
</dbReference>
<evidence type="ECO:0000313" key="3">
    <source>
        <dbReference type="EMBL" id="KAK3088547.1"/>
    </source>
</evidence>
<gene>
    <name evidence="3" type="ORF">FSP39_020450</name>
</gene>
<keyword evidence="1" id="KW-0472">Membrane</keyword>
<dbReference type="PANTHER" id="PTHR11161:SF0">
    <property type="entry name" value="O-ACYLTRANSFERASE LIKE PROTEIN"/>
    <property type="match status" value="1"/>
</dbReference>
<dbReference type="InterPro" id="IPR006621">
    <property type="entry name" value="Nose-resist-to-fluoxetine_N"/>
</dbReference>
<dbReference type="EMBL" id="VSWD01000011">
    <property type="protein sequence ID" value="KAK3088547.1"/>
    <property type="molecule type" value="Genomic_DNA"/>
</dbReference>
<feature type="transmembrane region" description="Helical" evidence="1">
    <location>
        <begin position="657"/>
        <end position="677"/>
    </location>
</feature>
<feature type="transmembrane region" description="Helical" evidence="1">
    <location>
        <begin position="562"/>
        <end position="578"/>
    </location>
</feature>
<feature type="transmembrane region" description="Helical" evidence="1">
    <location>
        <begin position="418"/>
        <end position="440"/>
    </location>
</feature>
<dbReference type="Proteomes" id="UP001186944">
    <property type="component" value="Unassembled WGS sequence"/>
</dbReference>
<protein>
    <recommendedName>
        <fullName evidence="2">Nose resistant-to-fluoxetine protein N-terminal domain-containing protein</fullName>
    </recommendedName>
</protein>
<feature type="transmembrane region" description="Helical" evidence="1">
    <location>
        <begin position="334"/>
        <end position="355"/>
    </location>
</feature>
<feature type="transmembrane region" description="Helical" evidence="1">
    <location>
        <begin position="205"/>
        <end position="228"/>
    </location>
</feature>
<dbReference type="Pfam" id="PF01757">
    <property type="entry name" value="Acyl_transf_3"/>
    <property type="match status" value="1"/>
</dbReference>
<dbReference type="InterPro" id="IPR002656">
    <property type="entry name" value="Acyl_transf_3_dom"/>
</dbReference>